<reference evidence="2" key="1">
    <citation type="journal article" date="2013" name="Stand. Genomic Sci.">
        <title>Genome sequence of the thermophilic fresh-water bacterium Spirochaeta caldaria type strain (H1(T)), reclassification of Spirochaeta caldaria, Spirochaeta stenostrepta, and Spirochaeta zuelzerae in the genus Treponema as Treponema caldaria comb. nov., Treponema stenostrepta comb. nov., and Treponema zuelzerae comb. nov., and emendation of the genus Treponema.</title>
        <authorList>
            <person name="Abt B."/>
            <person name="Goker M."/>
            <person name="Scheuner C."/>
            <person name="Han C."/>
            <person name="Lu M."/>
            <person name="Misra M."/>
            <person name="Lapidus A."/>
            <person name="Nolan M."/>
            <person name="Lucas S."/>
            <person name="Hammon N."/>
            <person name="Deshpande S."/>
            <person name="Cheng J.F."/>
            <person name="Tapia R."/>
            <person name="Goodwin L.A."/>
            <person name="Pitluck S."/>
            <person name="Liolios K."/>
            <person name="Pagani I."/>
            <person name="Ivanova N."/>
            <person name="Mavromatis K."/>
            <person name="Mikhailova N."/>
            <person name="Huntemann M."/>
            <person name="Pati A."/>
            <person name="Chen A."/>
            <person name="Palaniappan K."/>
            <person name="Land M."/>
            <person name="Hauser L."/>
            <person name="Jeffries C.D."/>
            <person name="Rohde M."/>
            <person name="Spring S."/>
            <person name="Gronow S."/>
            <person name="Detter J.C."/>
            <person name="Bristow J."/>
            <person name="Eisen J.A."/>
            <person name="Markowitz V."/>
            <person name="Hugenholtz P."/>
            <person name="Kyrpides N.C."/>
            <person name="Woyke T."/>
            <person name="Klenk H.P."/>
        </authorList>
    </citation>
    <scope>NUCLEOTIDE SEQUENCE</scope>
    <source>
        <strain evidence="2">ATCC 51460 / DSM 7334 / H1</strain>
    </source>
</reference>
<name>F8F276_GRAC1</name>
<dbReference type="HOGENOM" id="CLU_1601966_0_0_12"/>
<accession>F8F276</accession>
<evidence type="ECO:0000313" key="1">
    <source>
        <dbReference type="EMBL" id="AEJ20348.1"/>
    </source>
</evidence>
<keyword evidence="2" id="KW-1185">Reference proteome</keyword>
<dbReference type="SUPFAM" id="SSF53756">
    <property type="entry name" value="UDP-Glycosyltransferase/glycogen phosphorylase"/>
    <property type="match status" value="1"/>
</dbReference>
<organism evidence="1 2">
    <name type="scientific">Gracilinema caldarium (strain ATCC 51460 / DSM 7334 / H1)</name>
    <name type="common">Treponema caldarium</name>
    <dbReference type="NCBI Taxonomy" id="744872"/>
    <lineage>
        <taxon>Bacteria</taxon>
        <taxon>Pseudomonadati</taxon>
        <taxon>Spirochaetota</taxon>
        <taxon>Spirochaetia</taxon>
        <taxon>Spirochaetales</taxon>
        <taxon>Breznakiellaceae</taxon>
        <taxon>Gracilinema</taxon>
    </lineage>
</organism>
<dbReference type="Pfam" id="PF13528">
    <property type="entry name" value="Glyco_trans_1_3"/>
    <property type="match status" value="1"/>
</dbReference>
<evidence type="ECO:0000313" key="2">
    <source>
        <dbReference type="Proteomes" id="UP000000503"/>
    </source>
</evidence>
<dbReference type="EMBL" id="CP002868">
    <property type="protein sequence ID" value="AEJ20348.1"/>
    <property type="molecule type" value="Genomic_DNA"/>
</dbReference>
<dbReference type="OrthoDB" id="368996at2"/>
<dbReference type="RefSeq" id="WP_013969629.1">
    <property type="nucleotide sequence ID" value="NC_015732.1"/>
</dbReference>
<gene>
    <name evidence="1" type="ordered locus">Spica_2232</name>
</gene>
<dbReference type="STRING" id="744872.Spica_2232"/>
<dbReference type="Proteomes" id="UP000000503">
    <property type="component" value="Chromosome"/>
</dbReference>
<proteinExistence type="predicted"/>
<dbReference type="AlphaFoldDB" id="F8F276"/>
<dbReference type="eggNOG" id="COG0707">
    <property type="taxonomic scope" value="Bacteria"/>
</dbReference>
<protein>
    <submittedName>
        <fullName evidence="1">Uncharacterized protein</fullName>
    </submittedName>
</protein>
<dbReference type="KEGG" id="scd:Spica_2232"/>
<sequence>MRIAYSCAGEGFGHAGRMVALYDDLKQYHEVLLYIPETVSSFVTSRLPRATVRSIPCFTFIKNKNRVEYIRTIFHSLRLALHFYPTIKRISRQLVKDRIQAVLSDFDPYLPWAARLAGIPVIQMNHPGIIRRYLTMDPRTWVAALVACMMEGPWDKRLYVGPTENV</sequence>